<reference evidence="2" key="1">
    <citation type="journal article" date="2019" name="Int. J. Syst. Evol. Microbiol.">
        <title>The Global Catalogue of Microorganisms (GCM) 10K type strain sequencing project: providing services to taxonomists for standard genome sequencing and annotation.</title>
        <authorList>
            <consortium name="The Broad Institute Genomics Platform"/>
            <consortium name="The Broad Institute Genome Sequencing Center for Infectious Disease"/>
            <person name="Wu L."/>
            <person name="Ma J."/>
        </authorList>
    </citation>
    <scope>NUCLEOTIDE SEQUENCE [LARGE SCALE GENOMIC DNA]</scope>
    <source>
        <strain evidence="2">JCM 12165</strain>
    </source>
</reference>
<dbReference type="RefSeq" id="WP_377910216.1">
    <property type="nucleotide sequence ID" value="NZ_JBHSGK010000013.1"/>
</dbReference>
<sequence>MIHYPYEGKTPDVHAGAYIAENAVITGDVKIHDGASIWYHTVIRGDVAPTIIERNVNIQDQSLLHQSPGLPLHIHEGVTVGHQCMLHSCIIEKNALIGMGSTVLDGAVIREGAFIGAGSLVTPGTEIPPGKLALGRPARVVRDLTEEDQAEMKRIRESYVEKGRTYKAMQESRYHHFPGNSQRGD</sequence>
<dbReference type="CDD" id="cd04645">
    <property type="entry name" value="LbH_gamma_CA_like"/>
    <property type="match status" value="1"/>
</dbReference>
<dbReference type="InterPro" id="IPR011004">
    <property type="entry name" value="Trimer_LpxA-like_sf"/>
</dbReference>
<organism evidence="1 2">
    <name type="scientific">Bacillus daqingensis</name>
    <dbReference type="NCBI Taxonomy" id="872396"/>
    <lineage>
        <taxon>Bacteria</taxon>
        <taxon>Bacillati</taxon>
        <taxon>Bacillota</taxon>
        <taxon>Bacilli</taxon>
        <taxon>Bacillales</taxon>
        <taxon>Bacillaceae</taxon>
        <taxon>Bacillus</taxon>
    </lineage>
</organism>
<protein>
    <submittedName>
        <fullName evidence="1">Gamma carbonic anhydrase family protein</fullName>
    </submittedName>
</protein>
<dbReference type="PANTHER" id="PTHR13061:SF29">
    <property type="entry name" value="GAMMA CARBONIC ANHYDRASE-LIKE 1, MITOCHONDRIAL-RELATED"/>
    <property type="match status" value="1"/>
</dbReference>
<dbReference type="EMBL" id="JBHSGK010000013">
    <property type="protein sequence ID" value="MFC4737630.1"/>
    <property type="molecule type" value="Genomic_DNA"/>
</dbReference>
<name>A0ABV9NYZ2_9BACI</name>
<accession>A0ABV9NYZ2</accession>
<evidence type="ECO:0000313" key="1">
    <source>
        <dbReference type="EMBL" id="MFC4737630.1"/>
    </source>
</evidence>
<proteinExistence type="predicted"/>
<dbReference type="PANTHER" id="PTHR13061">
    <property type="entry name" value="DYNACTIN SUBUNIT P25"/>
    <property type="match status" value="1"/>
</dbReference>
<evidence type="ECO:0000313" key="2">
    <source>
        <dbReference type="Proteomes" id="UP001595896"/>
    </source>
</evidence>
<gene>
    <name evidence="1" type="ORF">ACFO4L_13585</name>
</gene>
<dbReference type="SUPFAM" id="SSF51161">
    <property type="entry name" value="Trimeric LpxA-like enzymes"/>
    <property type="match status" value="1"/>
</dbReference>
<dbReference type="Gene3D" id="2.160.10.10">
    <property type="entry name" value="Hexapeptide repeat proteins"/>
    <property type="match status" value="1"/>
</dbReference>
<dbReference type="InterPro" id="IPR047324">
    <property type="entry name" value="LbH_gamma_CA-like"/>
</dbReference>
<dbReference type="Pfam" id="PF00132">
    <property type="entry name" value="Hexapep"/>
    <property type="match status" value="2"/>
</dbReference>
<dbReference type="InterPro" id="IPR050484">
    <property type="entry name" value="Transf_Hexapept/Carb_Anhydrase"/>
</dbReference>
<dbReference type="InterPro" id="IPR001451">
    <property type="entry name" value="Hexapep"/>
</dbReference>
<comment type="caution">
    <text evidence="1">The sequence shown here is derived from an EMBL/GenBank/DDBJ whole genome shotgun (WGS) entry which is preliminary data.</text>
</comment>
<keyword evidence="2" id="KW-1185">Reference proteome</keyword>
<dbReference type="Proteomes" id="UP001595896">
    <property type="component" value="Unassembled WGS sequence"/>
</dbReference>